<dbReference type="InterPro" id="IPR008279">
    <property type="entry name" value="PEP-util_enz_mobile_dom"/>
</dbReference>
<evidence type="ECO:0000313" key="6">
    <source>
        <dbReference type="EMBL" id="OHA18472.1"/>
    </source>
</evidence>
<dbReference type="InterPro" id="IPR018274">
    <property type="entry name" value="PEP_util_AS"/>
</dbReference>
<keyword evidence="3" id="KW-0067">ATP-binding</keyword>
<dbReference type="Pfam" id="PF00391">
    <property type="entry name" value="PEP-utilizers"/>
    <property type="match status" value="1"/>
</dbReference>
<dbReference type="PANTHER" id="PTHR43030:SF1">
    <property type="entry name" value="PHOSPHOENOLPYRUVATE SYNTHASE"/>
    <property type="match status" value="1"/>
</dbReference>
<keyword evidence="2" id="KW-0547">Nucleotide-binding</keyword>
<dbReference type="InterPro" id="IPR036637">
    <property type="entry name" value="Phosphohistidine_dom_sf"/>
</dbReference>
<sequence>MAGEMKYHFEKAYTRDVSLILQETWYYGQQHGLDVFLEKKNPCAPFNVYYMNEGAIEVWENVEALQWLKDSLLEKNTSDPDFLDRSIAWYKNLIKPLEFGWKEKELSSLQELQAFIAAAFLADAAFLVFYYSAVDERTPRKLREKALKVRDRDTFFEDSDKTIRNTLVSLYPQVSGCETTILSKEITAVPAILELQARLQASVLIPESYYEKIRLEKFEQQHPQYLFRHENIPTSFVEEISGNVAYKGKAKGRVRILRRKSEIQTLQEGEILLSPMTTPDYIPAMQKASAFVTDEGGITCHAAIVAREMKKPCVIGTKIATKVFKDGDMLEVDADKGVVRRIPQ</sequence>
<dbReference type="GO" id="GO:0005524">
    <property type="term" value="F:ATP binding"/>
    <property type="evidence" value="ECO:0007669"/>
    <property type="project" value="UniProtKB-KW"/>
</dbReference>
<dbReference type="STRING" id="1802301.A2664_00825"/>
<dbReference type="Proteomes" id="UP000178873">
    <property type="component" value="Unassembled WGS sequence"/>
</dbReference>
<gene>
    <name evidence="6" type="ORF">A2664_00825</name>
</gene>
<dbReference type="PROSITE" id="PS00370">
    <property type="entry name" value="PEP_ENZYMES_PHOS_SITE"/>
    <property type="match status" value="1"/>
</dbReference>
<dbReference type="InterPro" id="IPR006319">
    <property type="entry name" value="PEP_synth"/>
</dbReference>
<keyword evidence="4" id="KW-0812">Transmembrane</keyword>
<evidence type="ECO:0000256" key="1">
    <source>
        <dbReference type="ARBA" id="ARBA00007837"/>
    </source>
</evidence>
<feature type="domain" description="PEP-utilising enzyme mobile" evidence="5">
    <location>
        <begin position="266"/>
        <end position="337"/>
    </location>
</feature>
<evidence type="ECO:0000256" key="2">
    <source>
        <dbReference type="ARBA" id="ARBA00022741"/>
    </source>
</evidence>
<accession>A0A1G2M5Y6</accession>
<evidence type="ECO:0000313" key="7">
    <source>
        <dbReference type="Proteomes" id="UP000178873"/>
    </source>
</evidence>
<dbReference type="GO" id="GO:0008986">
    <property type="term" value="F:pyruvate, water dikinase activity"/>
    <property type="evidence" value="ECO:0007669"/>
    <property type="project" value="InterPro"/>
</dbReference>
<feature type="transmembrane region" description="Helical" evidence="4">
    <location>
        <begin position="112"/>
        <end position="133"/>
    </location>
</feature>
<keyword evidence="4" id="KW-0472">Membrane</keyword>
<dbReference type="SUPFAM" id="SSF52009">
    <property type="entry name" value="Phosphohistidine domain"/>
    <property type="match status" value="1"/>
</dbReference>
<reference evidence="6 7" key="1">
    <citation type="journal article" date="2016" name="Nat. Commun.">
        <title>Thousands of microbial genomes shed light on interconnected biogeochemical processes in an aquifer system.</title>
        <authorList>
            <person name="Anantharaman K."/>
            <person name="Brown C.T."/>
            <person name="Hug L.A."/>
            <person name="Sharon I."/>
            <person name="Castelle C.J."/>
            <person name="Probst A.J."/>
            <person name="Thomas B.C."/>
            <person name="Singh A."/>
            <person name="Wilkins M.J."/>
            <person name="Karaoz U."/>
            <person name="Brodie E.L."/>
            <person name="Williams K.H."/>
            <person name="Hubbard S.S."/>
            <person name="Banfield J.F."/>
        </authorList>
    </citation>
    <scope>NUCLEOTIDE SEQUENCE [LARGE SCALE GENOMIC DNA]</scope>
</reference>
<proteinExistence type="inferred from homology"/>
<organism evidence="6 7">
    <name type="scientific">Candidatus Taylorbacteria bacterium RIFCSPHIGHO2_01_FULL_46_22b</name>
    <dbReference type="NCBI Taxonomy" id="1802301"/>
    <lineage>
        <taxon>Bacteria</taxon>
        <taxon>Candidatus Tayloriibacteriota</taxon>
    </lineage>
</organism>
<keyword evidence="4" id="KW-1133">Transmembrane helix</keyword>
<dbReference type="Gene3D" id="3.50.30.10">
    <property type="entry name" value="Phosphohistidine domain"/>
    <property type="match status" value="1"/>
</dbReference>
<comment type="caution">
    <text evidence="6">The sequence shown here is derived from an EMBL/GenBank/DDBJ whole genome shotgun (WGS) entry which is preliminary data.</text>
</comment>
<protein>
    <recommendedName>
        <fullName evidence="5">PEP-utilising enzyme mobile domain-containing protein</fullName>
    </recommendedName>
</protein>
<dbReference type="AlphaFoldDB" id="A0A1G2M5Y6"/>
<name>A0A1G2M5Y6_9BACT</name>
<dbReference type="PANTHER" id="PTHR43030">
    <property type="entry name" value="PHOSPHOENOLPYRUVATE SYNTHASE"/>
    <property type="match status" value="1"/>
</dbReference>
<evidence type="ECO:0000256" key="4">
    <source>
        <dbReference type="SAM" id="Phobius"/>
    </source>
</evidence>
<comment type="similarity">
    <text evidence="1">Belongs to the PEP-utilizing enzyme family.</text>
</comment>
<evidence type="ECO:0000256" key="3">
    <source>
        <dbReference type="ARBA" id="ARBA00022840"/>
    </source>
</evidence>
<evidence type="ECO:0000259" key="5">
    <source>
        <dbReference type="Pfam" id="PF00391"/>
    </source>
</evidence>
<dbReference type="EMBL" id="MHRF01000005">
    <property type="protein sequence ID" value="OHA18472.1"/>
    <property type="molecule type" value="Genomic_DNA"/>
</dbReference>